<keyword evidence="1" id="KW-0233">DNA recombination</keyword>
<dbReference type="SUPFAM" id="SSF56349">
    <property type="entry name" value="DNA breaking-rejoining enzymes"/>
    <property type="match status" value="1"/>
</dbReference>
<gene>
    <name evidence="2" type="ORF">GKZ28_24975</name>
</gene>
<evidence type="ECO:0000256" key="1">
    <source>
        <dbReference type="ARBA" id="ARBA00023172"/>
    </source>
</evidence>
<name>A0A964RSC2_9CLOT</name>
<dbReference type="GO" id="GO:0003677">
    <property type="term" value="F:DNA binding"/>
    <property type="evidence" value="ECO:0007669"/>
    <property type="project" value="InterPro"/>
</dbReference>
<dbReference type="GO" id="GO:0015074">
    <property type="term" value="P:DNA integration"/>
    <property type="evidence" value="ECO:0007669"/>
    <property type="project" value="InterPro"/>
</dbReference>
<dbReference type="EMBL" id="WSRQ01000079">
    <property type="protein sequence ID" value="MVX66915.1"/>
    <property type="molecule type" value="Genomic_DNA"/>
</dbReference>
<dbReference type="Proteomes" id="UP000656077">
    <property type="component" value="Unassembled WGS sequence"/>
</dbReference>
<organism evidence="2 3">
    <name type="scientific">Clostridium chromiireducens</name>
    <dbReference type="NCBI Taxonomy" id="225345"/>
    <lineage>
        <taxon>Bacteria</taxon>
        <taxon>Bacillati</taxon>
        <taxon>Bacillota</taxon>
        <taxon>Clostridia</taxon>
        <taxon>Eubacteriales</taxon>
        <taxon>Clostridiaceae</taxon>
        <taxon>Clostridium</taxon>
    </lineage>
</organism>
<proteinExistence type="predicted"/>
<reference evidence="2" key="1">
    <citation type="submission" date="2019-12" db="EMBL/GenBank/DDBJ databases">
        <title>Microbes associate with the intestines of laboratory mice.</title>
        <authorList>
            <person name="Navarre W."/>
            <person name="Wong E."/>
        </authorList>
    </citation>
    <scope>NUCLEOTIDE SEQUENCE</scope>
    <source>
        <strain evidence="2">NM79_F5</strain>
    </source>
</reference>
<dbReference type="InterPro" id="IPR013762">
    <property type="entry name" value="Integrase-like_cat_sf"/>
</dbReference>
<evidence type="ECO:0000313" key="2">
    <source>
        <dbReference type="EMBL" id="MVX66915.1"/>
    </source>
</evidence>
<dbReference type="AlphaFoldDB" id="A0A964RSC2"/>
<dbReference type="Gene3D" id="1.10.443.10">
    <property type="entry name" value="Intergrase catalytic core"/>
    <property type="match status" value="1"/>
</dbReference>
<dbReference type="InterPro" id="IPR011010">
    <property type="entry name" value="DNA_brk_join_enz"/>
</dbReference>
<comment type="caution">
    <text evidence="2">The sequence shown here is derived from an EMBL/GenBank/DDBJ whole genome shotgun (WGS) entry which is preliminary data.</text>
</comment>
<sequence length="97" mass="11831">MYKHQCVINYRYQHNYLKYCTSLKHIHATLLPKNSANFKDIQKRLGHSKLPTTMETYRHVKRMKNEIVNIFEKYIKKTCHHLKRNGGKLVKIFIFFY</sequence>
<accession>A0A964RSC2</accession>
<protein>
    <submittedName>
        <fullName evidence="2">Tyrosine-type recombinase/integrase</fullName>
    </submittedName>
</protein>
<dbReference type="GO" id="GO:0006310">
    <property type="term" value="P:DNA recombination"/>
    <property type="evidence" value="ECO:0007669"/>
    <property type="project" value="UniProtKB-KW"/>
</dbReference>
<evidence type="ECO:0000313" key="3">
    <source>
        <dbReference type="Proteomes" id="UP000656077"/>
    </source>
</evidence>